<accession>A0ABZ2F5B6</accession>
<reference evidence="1 2" key="1">
    <citation type="submission" date="2022-09" db="EMBL/GenBank/DDBJ databases">
        <authorList>
            <person name="Giprobiosintez L."/>
        </authorList>
    </citation>
    <scope>NUCLEOTIDE SEQUENCE [LARGE SCALE GENOMIC DNA]</scope>
    <source>
        <strain evidence="2">VKPM-B-12549 (GBS-15)</strain>
    </source>
</reference>
<dbReference type="EMBL" id="CP104311">
    <property type="protein sequence ID" value="WWF02428.1"/>
    <property type="molecule type" value="Genomic_DNA"/>
</dbReference>
<keyword evidence="2" id="KW-1185">Reference proteome</keyword>
<sequence length="117" mass="13121">MACYFGLSTDQALALRDPHNSSLPPSLTRLMRAPTWSAEKPDGRWRGYAYEELVNRDKSNLDIFWLKDASLSDFDNLSAPEVIAQEIVAELEAALEQFRLIGADLGEEDDRLESAFG</sequence>
<protein>
    <submittedName>
        <fullName evidence="1">Uncharacterized protein</fullName>
    </submittedName>
</protein>
<evidence type="ECO:0000313" key="1">
    <source>
        <dbReference type="EMBL" id="WWF02428.1"/>
    </source>
</evidence>
<name>A0ABZ2F5B6_METCP</name>
<evidence type="ECO:0000313" key="2">
    <source>
        <dbReference type="Proteomes" id="UP001359308"/>
    </source>
</evidence>
<organism evidence="1 2">
    <name type="scientific">Methylococcus capsulatus</name>
    <dbReference type="NCBI Taxonomy" id="414"/>
    <lineage>
        <taxon>Bacteria</taxon>
        <taxon>Pseudomonadati</taxon>
        <taxon>Pseudomonadota</taxon>
        <taxon>Gammaproteobacteria</taxon>
        <taxon>Methylococcales</taxon>
        <taxon>Methylococcaceae</taxon>
        <taxon>Methylococcus</taxon>
    </lineage>
</organism>
<proteinExistence type="predicted"/>
<dbReference type="RefSeq" id="WP_232470324.1">
    <property type="nucleotide sequence ID" value="NZ_CP104311.1"/>
</dbReference>
<dbReference type="Proteomes" id="UP001359308">
    <property type="component" value="Chromosome"/>
</dbReference>
<gene>
    <name evidence="1" type="ORF">N4J17_02075</name>
</gene>